<dbReference type="GO" id="GO:0007142">
    <property type="term" value="P:male meiosis II"/>
    <property type="evidence" value="ECO:0007669"/>
    <property type="project" value="InterPro"/>
</dbReference>
<dbReference type="EMBL" id="CP144690">
    <property type="protein sequence ID" value="WVY89339.1"/>
    <property type="molecule type" value="Genomic_DNA"/>
</dbReference>
<evidence type="ECO:0000313" key="3">
    <source>
        <dbReference type="Proteomes" id="UP001374535"/>
    </source>
</evidence>
<proteinExistence type="predicted"/>
<feature type="compositionally biased region" description="Polar residues" evidence="1">
    <location>
        <begin position="379"/>
        <end position="390"/>
    </location>
</feature>
<reference evidence="2 3" key="1">
    <citation type="journal article" date="2023" name="Life. Sci Alliance">
        <title>Evolutionary insights into 3D genome organization and epigenetic landscape of Vigna mungo.</title>
        <authorList>
            <person name="Junaid A."/>
            <person name="Singh B."/>
            <person name="Bhatia S."/>
        </authorList>
    </citation>
    <scope>NUCLEOTIDE SEQUENCE [LARGE SCALE GENOMIC DNA]</scope>
    <source>
        <strain evidence="2">Urdbean</strain>
    </source>
</reference>
<dbReference type="Proteomes" id="UP001374535">
    <property type="component" value="Chromosome 11"/>
</dbReference>
<name>A0AAQ3MFF2_VIGMU</name>
<protein>
    <recommendedName>
        <fullName evidence="4">Protein JASON</fullName>
    </recommendedName>
</protein>
<organism evidence="2 3">
    <name type="scientific">Vigna mungo</name>
    <name type="common">Black gram</name>
    <name type="synonym">Phaseolus mungo</name>
    <dbReference type="NCBI Taxonomy" id="3915"/>
    <lineage>
        <taxon>Eukaryota</taxon>
        <taxon>Viridiplantae</taxon>
        <taxon>Streptophyta</taxon>
        <taxon>Embryophyta</taxon>
        <taxon>Tracheophyta</taxon>
        <taxon>Spermatophyta</taxon>
        <taxon>Magnoliopsida</taxon>
        <taxon>eudicotyledons</taxon>
        <taxon>Gunneridae</taxon>
        <taxon>Pentapetalae</taxon>
        <taxon>rosids</taxon>
        <taxon>fabids</taxon>
        <taxon>Fabales</taxon>
        <taxon>Fabaceae</taxon>
        <taxon>Papilionoideae</taxon>
        <taxon>50 kb inversion clade</taxon>
        <taxon>NPAAA clade</taxon>
        <taxon>indigoferoid/millettioid clade</taxon>
        <taxon>Phaseoleae</taxon>
        <taxon>Vigna</taxon>
    </lineage>
</organism>
<evidence type="ECO:0008006" key="4">
    <source>
        <dbReference type="Google" id="ProtNLM"/>
    </source>
</evidence>
<evidence type="ECO:0000256" key="1">
    <source>
        <dbReference type="SAM" id="MobiDB-lite"/>
    </source>
</evidence>
<keyword evidence="3" id="KW-1185">Reference proteome</keyword>
<dbReference type="PANTHER" id="PTHR33318">
    <property type="entry name" value="ASPARTYL/GLUTAMYL-TRNA(ASN/GLN) AMIDOTRANSFERASE SUBUNIT"/>
    <property type="match status" value="1"/>
</dbReference>
<dbReference type="AlphaFoldDB" id="A0AAQ3MFF2"/>
<evidence type="ECO:0000313" key="2">
    <source>
        <dbReference type="EMBL" id="WVY89339.1"/>
    </source>
</evidence>
<gene>
    <name evidence="2" type="ORF">V8G54_034853</name>
</gene>
<dbReference type="InterPro" id="IPR039300">
    <property type="entry name" value="JASON"/>
</dbReference>
<feature type="region of interest" description="Disordered" evidence="1">
    <location>
        <begin position="255"/>
        <end position="312"/>
    </location>
</feature>
<feature type="region of interest" description="Disordered" evidence="1">
    <location>
        <begin position="372"/>
        <end position="398"/>
    </location>
</feature>
<dbReference type="PANTHER" id="PTHR33318:SF17">
    <property type="entry name" value="PROTEIN JASON"/>
    <property type="match status" value="1"/>
</dbReference>
<sequence length="495" mass="56250">MNLISLAVSHFKIQIGDAAQALTSQVRRFLRLRFDFELNSKLGFLNFHDMLKSVFWFMIRFFFRSFTRVMGCFFACFRIRDTRRTPTPQLISTTNRSNGVVTSRNSLPSLLTEEERDDSARIDGMEFQGEFQGLKDEAKFLKACGTLPGTPIEIRKASEKLKISPSPDHDSDPSRFYSWLPNTSLEKLQPDVQSFDPPTPIKLCHEWGNSTNSFEHTSNSSCVSKAQDTRDDSVDYIEKSCAGNPHREDISERNAALVSPLLPSNTQRKNKSVRFERETDLASFGSSSNDWHMKENKSPNNQSAYKQSPYPTPLKLFDEMQTPGTVYPASLEELRSGKAQVRSQFVYPTNNRGDNAFRCKILEAGDFSSEEDSSELSNLVEQSQNGTPTPEQGLKKISDGYDNEEKSILSARLTPLSIIDEHSPISLKWWYGNGIPNSTTKYKEDQKVKWHATPFEERLDKALSENVISQRKLVRGKPVEFDDIEENDSASSQRL</sequence>
<accession>A0AAQ3MFF2</accession>